<keyword evidence="4" id="KW-1278">Translocase</keyword>
<dbReference type="CDD" id="cd03214">
    <property type="entry name" value="ABC_Iron-Siderophores_B12_Hemin"/>
    <property type="match status" value="1"/>
</dbReference>
<reference evidence="6" key="1">
    <citation type="submission" date="2019-08" db="EMBL/GenBank/DDBJ databases">
        <authorList>
            <person name="Kucharzyk K."/>
            <person name="Murdoch R.W."/>
            <person name="Higgins S."/>
            <person name="Loffler F."/>
        </authorList>
    </citation>
    <scope>NUCLEOTIDE SEQUENCE</scope>
</reference>
<sequence>MSRLEAQAVSFSWPGRGELLSEVSLFLGAGRIIAILGANGAGKTSLLSVLAGRLRPNRGRVLVEGTLLSSLSPREIARRIAFLPQIERLPFNYPVLDFVLLGRAPHIPPLSLPGEEDYRAARSALEEVGVAGLGERGAATLSGGEFQLVRIARCLAQEAEILLLDEPSALLDPAHAASVARQLSALAKSGKSVLITTHDIGLAYSVADTIILLHEGAVLDSGPAECLFDLGTLRKAFGAEFAQISLPSAYSPRS</sequence>
<name>A0A644SW36_9ZZZZ</name>
<comment type="caution">
    <text evidence="6">The sequence shown here is derived from an EMBL/GenBank/DDBJ whole genome shotgun (WGS) entry which is preliminary data.</text>
</comment>
<dbReference type="Gene3D" id="3.40.50.300">
    <property type="entry name" value="P-loop containing nucleotide triphosphate hydrolases"/>
    <property type="match status" value="1"/>
</dbReference>
<protein>
    <submittedName>
        <fullName evidence="6">Putative ABC transporter ATP-binding protein</fullName>
    </submittedName>
</protein>
<evidence type="ECO:0000259" key="5">
    <source>
        <dbReference type="PROSITE" id="PS50893"/>
    </source>
</evidence>
<dbReference type="PANTHER" id="PTHR42794">
    <property type="entry name" value="HEMIN IMPORT ATP-BINDING PROTEIN HMUV"/>
    <property type="match status" value="1"/>
</dbReference>
<dbReference type="InterPro" id="IPR027417">
    <property type="entry name" value="P-loop_NTPase"/>
</dbReference>
<dbReference type="PANTHER" id="PTHR42794:SF1">
    <property type="entry name" value="HEMIN IMPORT ATP-BINDING PROTEIN HMUV"/>
    <property type="match status" value="1"/>
</dbReference>
<feature type="domain" description="ABC transporter" evidence="5">
    <location>
        <begin position="4"/>
        <end position="240"/>
    </location>
</feature>
<dbReference type="SMART" id="SM00382">
    <property type="entry name" value="AAA"/>
    <property type="match status" value="1"/>
</dbReference>
<dbReference type="SUPFAM" id="SSF52540">
    <property type="entry name" value="P-loop containing nucleoside triphosphate hydrolases"/>
    <property type="match status" value="1"/>
</dbReference>
<dbReference type="InterPro" id="IPR003439">
    <property type="entry name" value="ABC_transporter-like_ATP-bd"/>
</dbReference>
<accession>A0A644SW36</accession>
<dbReference type="EMBL" id="VSSQ01000008">
    <property type="protein sequence ID" value="MPL58920.1"/>
    <property type="molecule type" value="Genomic_DNA"/>
</dbReference>
<dbReference type="PROSITE" id="PS50893">
    <property type="entry name" value="ABC_TRANSPORTER_2"/>
    <property type="match status" value="1"/>
</dbReference>
<evidence type="ECO:0000313" key="6">
    <source>
        <dbReference type="EMBL" id="MPL58920.1"/>
    </source>
</evidence>
<gene>
    <name evidence="6" type="ORF">SDC9_04466</name>
</gene>
<dbReference type="GO" id="GO:0005524">
    <property type="term" value="F:ATP binding"/>
    <property type="evidence" value="ECO:0007669"/>
    <property type="project" value="UniProtKB-KW"/>
</dbReference>
<proteinExistence type="predicted"/>
<dbReference type="PROSITE" id="PS00211">
    <property type="entry name" value="ABC_TRANSPORTER_1"/>
    <property type="match status" value="1"/>
</dbReference>
<dbReference type="GO" id="GO:0016887">
    <property type="term" value="F:ATP hydrolysis activity"/>
    <property type="evidence" value="ECO:0007669"/>
    <property type="project" value="InterPro"/>
</dbReference>
<keyword evidence="2" id="KW-0547">Nucleotide-binding</keyword>
<dbReference type="InterPro" id="IPR017871">
    <property type="entry name" value="ABC_transporter-like_CS"/>
</dbReference>
<evidence type="ECO:0000256" key="1">
    <source>
        <dbReference type="ARBA" id="ARBA00022448"/>
    </source>
</evidence>
<organism evidence="6">
    <name type="scientific">bioreactor metagenome</name>
    <dbReference type="NCBI Taxonomy" id="1076179"/>
    <lineage>
        <taxon>unclassified sequences</taxon>
        <taxon>metagenomes</taxon>
        <taxon>ecological metagenomes</taxon>
    </lineage>
</organism>
<dbReference type="InterPro" id="IPR003593">
    <property type="entry name" value="AAA+_ATPase"/>
</dbReference>
<evidence type="ECO:0000256" key="3">
    <source>
        <dbReference type="ARBA" id="ARBA00022840"/>
    </source>
</evidence>
<keyword evidence="3 6" id="KW-0067">ATP-binding</keyword>
<dbReference type="Pfam" id="PF00005">
    <property type="entry name" value="ABC_tran"/>
    <property type="match status" value="1"/>
</dbReference>
<evidence type="ECO:0000256" key="2">
    <source>
        <dbReference type="ARBA" id="ARBA00022741"/>
    </source>
</evidence>
<dbReference type="AlphaFoldDB" id="A0A644SW36"/>
<keyword evidence="1" id="KW-0813">Transport</keyword>
<evidence type="ECO:0000256" key="4">
    <source>
        <dbReference type="ARBA" id="ARBA00022967"/>
    </source>
</evidence>